<evidence type="ECO:0000256" key="2">
    <source>
        <dbReference type="ARBA" id="ARBA00022690"/>
    </source>
</evidence>
<keyword evidence="3" id="KW-0722">Serine protease inhibitor</keyword>
<keyword evidence="2" id="KW-0646">Protease inhibitor</keyword>
<keyword evidence="4" id="KW-1015">Disulfide bond</keyword>
<dbReference type="InterPro" id="IPR051368">
    <property type="entry name" value="SerProtInhib-TIL_Domain"/>
</dbReference>
<evidence type="ECO:0000256" key="4">
    <source>
        <dbReference type="ARBA" id="ARBA00023157"/>
    </source>
</evidence>
<dbReference type="OrthoDB" id="6236007at2759"/>
<dbReference type="PANTHER" id="PTHR23259">
    <property type="entry name" value="RIDDLE"/>
    <property type="match status" value="1"/>
</dbReference>
<dbReference type="Proteomes" id="UP000078541">
    <property type="component" value="Unassembled WGS sequence"/>
</dbReference>
<organism evidence="7 8">
    <name type="scientific">Trachymyrmex septentrionalis</name>
    <dbReference type="NCBI Taxonomy" id="34720"/>
    <lineage>
        <taxon>Eukaryota</taxon>
        <taxon>Metazoa</taxon>
        <taxon>Ecdysozoa</taxon>
        <taxon>Arthropoda</taxon>
        <taxon>Hexapoda</taxon>
        <taxon>Insecta</taxon>
        <taxon>Pterygota</taxon>
        <taxon>Neoptera</taxon>
        <taxon>Endopterygota</taxon>
        <taxon>Hymenoptera</taxon>
        <taxon>Apocrita</taxon>
        <taxon>Aculeata</taxon>
        <taxon>Formicoidea</taxon>
        <taxon>Formicidae</taxon>
        <taxon>Myrmicinae</taxon>
        <taxon>Trachymyrmex</taxon>
    </lineage>
</organism>
<feature type="signal peptide" evidence="5">
    <location>
        <begin position="1"/>
        <end position="21"/>
    </location>
</feature>
<dbReference type="InterPro" id="IPR036084">
    <property type="entry name" value="Ser_inhib-like_sf"/>
</dbReference>
<dbReference type="CDD" id="cd19941">
    <property type="entry name" value="TIL"/>
    <property type="match status" value="1"/>
</dbReference>
<dbReference type="AlphaFoldDB" id="A0A195FX72"/>
<feature type="chain" id="PRO_5008271668" evidence="5">
    <location>
        <begin position="22"/>
        <end position="78"/>
    </location>
</feature>
<accession>A0A195FX72</accession>
<evidence type="ECO:0000313" key="7">
    <source>
        <dbReference type="EMBL" id="KYN45038.1"/>
    </source>
</evidence>
<evidence type="ECO:0000256" key="1">
    <source>
        <dbReference type="ARBA" id="ARBA00007611"/>
    </source>
</evidence>
<evidence type="ECO:0000256" key="5">
    <source>
        <dbReference type="SAM" id="SignalP"/>
    </source>
</evidence>
<dbReference type="FunFam" id="2.10.25.10:FF:000055">
    <property type="entry name" value="alpha-tectorin isoform X1"/>
    <property type="match status" value="1"/>
</dbReference>
<dbReference type="Pfam" id="PF01826">
    <property type="entry name" value="TIL"/>
    <property type="match status" value="1"/>
</dbReference>
<sequence length="78" mass="8420">MSRASFVLLVMIGVLCSTTIAQRLCQRNEEWSTCGLACPPSCNSLPNQACTLQCVIGCQCKSEYLLNSLGECVLPSEC</sequence>
<dbReference type="SUPFAM" id="SSF57567">
    <property type="entry name" value="Serine protease inhibitors"/>
    <property type="match status" value="1"/>
</dbReference>
<dbReference type="KEGG" id="tsep:108747819"/>
<protein>
    <submittedName>
        <fullName evidence="7">Chymotrypsin inhibitor</fullName>
    </submittedName>
</protein>
<evidence type="ECO:0000313" key="8">
    <source>
        <dbReference type="Proteomes" id="UP000078541"/>
    </source>
</evidence>
<dbReference type="PANTHER" id="PTHR23259:SF70">
    <property type="entry name" value="ACCESSORY GLAND PROTEIN ACP62F-RELATED"/>
    <property type="match status" value="1"/>
</dbReference>
<feature type="domain" description="TIL" evidence="6">
    <location>
        <begin position="25"/>
        <end position="78"/>
    </location>
</feature>
<reference evidence="7 8" key="1">
    <citation type="submission" date="2016-03" db="EMBL/GenBank/DDBJ databases">
        <title>Trachymyrmex septentrionalis WGS genome.</title>
        <authorList>
            <person name="Nygaard S."/>
            <person name="Hu H."/>
            <person name="Boomsma J."/>
            <person name="Zhang G."/>
        </authorList>
    </citation>
    <scope>NUCLEOTIDE SEQUENCE [LARGE SCALE GENOMIC DNA]</scope>
    <source>
        <strain evidence="7">Tsep2-gDNA-1</strain>
        <tissue evidence="7">Whole body</tissue>
    </source>
</reference>
<proteinExistence type="inferred from homology"/>
<evidence type="ECO:0000259" key="6">
    <source>
        <dbReference type="Pfam" id="PF01826"/>
    </source>
</evidence>
<dbReference type="GO" id="GO:0004867">
    <property type="term" value="F:serine-type endopeptidase inhibitor activity"/>
    <property type="evidence" value="ECO:0007669"/>
    <property type="project" value="UniProtKB-KW"/>
</dbReference>
<name>A0A195FX72_9HYME</name>
<dbReference type="Gene3D" id="2.10.25.10">
    <property type="entry name" value="Laminin"/>
    <property type="match status" value="1"/>
</dbReference>
<evidence type="ECO:0000256" key="3">
    <source>
        <dbReference type="ARBA" id="ARBA00022900"/>
    </source>
</evidence>
<keyword evidence="5" id="KW-0732">Signal</keyword>
<comment type="similarity">
    <text evidence="1">Belongs to the serine protease inhibitor-like (TIL domain-containing) family.</text>
</comment>
<dbReference type="EMBL" id="KQ981200">
    <property type="protein sequence ID" value="KYN45038.1"/>
    <property type="molecule type" value="Genomic_DNA"/>
</dbReference>
<gene>
    <name evidence="7" type="ORF">ALC56_00512</name>
</gene>
<dbReference type="InterPro" id="IPR002919">
    <property type="entry name" value="TIL_dom"/>
</dbReference>
<dbReference type="STRING" id="34720.A0A195FX72"/>
<keyword evidence="8" id="KW-1185">Reference proteome</keyword>